<evidence type="ECO:0000313" key="4">
    <source>
        <dbReference type="EMBL" id="MFC5290415.1"/>
    </source>
</evidence>
<dbReference type="Proteomes" id="UP001596157">
    <property type="component" value="Unassembled WGS sequence"/>
</dbReference>
<dbReference type="RefSeq" id="WP_378250306.1">
    <property type="nucleotide sequence ID" value="NZ_JBHSKF010000016.1"/>
</dbReference>
<dbReference type="InterPro" id="IPR041664">
    <property type="entry name" value="AAA_16"/>
</dbReference>
<evidence type="ECO:0000256" key="2">
    <source>
        <dbReference type="ARBA" id="ARBA00022840"/>
    </source>
</evidence>
<accession>A0ABW0EWC9</accession>
<dbReference type="PANTHER" id="PTHR16305:SF35">
    <property type="entry name" value="TRANSCRIPTIONAL ACTIVATOR DOMAIN"/>
    <property type="match status" value="1"/>
</dbReference>
<dbReference type="Pfam" id="PF13191">
    <property type="entry name" value="AAA_16"/>
    <property type="match status" value="1"/>
</dbReference>
<evidence type="ECO:0000313" key="5">
    <source>
        <dbReference type="Proteomes" id="UP001596157"/>
    </source>
</evidence>
<dbReference type="EMBL" id="JBHSKF010000016">
    <property type="protein sequence ID" value="MFC5290415.1"/>
    <property type="molecule type" value="Genomic_DNA"/>
</dbReference>
<dbReference type="InterPro" id="IPR027417">
    <property type="entry name" value="P-loop_NTPase"/>
</dbReference>
<proteinExistence type="predicted"/>
<dbReference type="PANTHER" id="PTHR16305">
    <property type="entry name" value="TESTICULAR SOLUBLE ADENYLYL CYCLASE"/>
    <property type="match status" value="1"/>
</dbReference>
<comment type="caution">
    <text evidence="4">The sequence shown here is derived from an EMBL/GenBank/DDBJ whole genome shotgun (WGS) entry which is preliminary data.</text>
</comment>
<gene>
    <name evidence="4" type="ORF">ACFPM7_25470</name>
</gene>
<evidence type="ECO:0000259" key="3">
    <source>
        <dbReference type="Pfam" id="PF13191"/>
    </source>
</evidence>
<dbReference type="SUPFAM" id="SSF52540">
    <property type="entry name" value="P-loop containing nucleoside triphosphate hydrolases"/>
    <property type="match status" value="1"/>
</dbReference>
<sequence>MPVAAPTPPTPGADRRWARSAPVLLVDRDDELELLAKAVGDLRRGRRPGLGMVTLAGRHGVGRSAIIDALVDGATAVGLRVAIARCTPSESDLPFGVVHQLATGLVPPGAALWTLTGGGEPAVAALCAEFLAAARTHPLVIAVDDAQWADALSRSWLTAMGRRAGQAPLLLVQSTTATGTHPEPAAARVLRLRPLRERAVREVIGHHYEGPVDGGFVSAATAATGGRPAVLGAVLSHFADAALSPVAEHAPIAEDRAAAALDDRAAAVLAALPPAATDLLRALLLCGEQLGPELAASLVETHHTAPLFALLAHADLIAAPEDPRPAGPRVRAAALAGMPAARKQDLLRRAVELGRRAAIPDDQLAALLVAAPPVGAEWPVALLARVAARRRHLGDHVAATAMLARALREPVSRAKRVRLLVELASIEVVTNPHAADRRLRQAVLDADPGSGPAVSAADLLQVRGDAATARRVIATACARGTGDAALAAIGWLAENDCVPHPAPLFPHPDAGLAPQPSDVARSGVAAWALTLRGGHLAQARALARAALAETAPGPRPFGPRVHACRALLHADEITDAVLGLDAVIAEAGRRGIPAAGAAALVQRAWCEHRRGNVAQAREDLAAATARLPVSAWHPRAVPLLAALSGLLSLAGGELDEAERAVTAPQPAGADQGAAWGLLLSARGEIALAGGDPATALRWAEACGRVLTARGWLNPALSPWRSLAAVGLAARGEPDAADVLTAEALNRAARWGAPSALAQAAHWASHATEAGELSGAGHVLSTADQRIAVLAATGRTAAEISGLLGVPPATVRRRLAAIRGAVDRER</sequence>
<keyword evidence="1" id="KW-0547">Nucleotide-binding</keyword>
<keyword evidence="2" id="KW-0067">ATP-binding</keyword>
<evidence type="ECO:0000256" key="1">
    <source>
        <dbReference type="ARBA" id="ARBA00022741"/>
    </source>
</evidence>
<keyword evidence="5" id="KW-1185">Reference proteome</keyword>
<organism evidence="4 5">
    <name type="scientific">Actinokineospora guangxiensis</name>
    <dbReference type="NCBI Taxonomy" id="1490288"/>
    <lineage>
        <taxon>Bacteria</taxon>
        <taxon>Bacillati</taxon>
        <taxon>Actinomycetota</taxon>
        <taxon>Actinomycetes</taxon>
        <taxon>Pseudonocardiales</taxon>
        <taxon>Pseudonocardiaceae</taxon>
        <taxon>Actinokineospora</taxon>
    </lineage>
</organism>
<name>A0ABW0EWC9_9PSEU</name>
<protein>
    <submittedName>
        <fullName evidence="4">AAA family ATPase</fullName>
    </submittedName>
</protein>
<feature type="domain" description="Orc1-like AAA ATPase" evidence="3">
    <location>
        <begin position="25"/>
        <end position="172"/>
    </location>
</feature>
<reference evidence="5" key="1">
    <citation type="journal article" date="2019" name="Int. J. Syst. Evol. Microbiol.">
        <title>The Global Catalogue of Microorganisms (GCM) 10K type strain sequencing project: providing services to taxonomists for standard genome sequencing and annotation.</title>
        <authorList>
            <consortium name="The Broad Institute Genomics Platform"/>
            <consortium name="The Broad Institute Genome Sequencing Center for Infectious Disease"/>
            <person name="Wu L."/>
            <person name="Ma J."/>
        </authorList>
    </citation>
    <scope>NUCLEOTIDE SEQUENCE [LARGE SCALE GENOMIC DNA]</scope>
    <source>
        <strain evidence="5">CCUG 59778</strain>
    </source>
</reference>